<feature type="compositionally biased region" description="Polar residues" evidence="1">
    <location>
        <begin position="70"/>
        <end position="79"/>
    </location>
</feature>
<accession>A0AAV9RMR4</accession>
<gene>
    <name evidence="2" type="ORF">CRENBAI_010183</name>
</gene>
<protein>
    <submittedName>
        <fullName evidence="2">Uncharacterized protein</fullName>
    </submittedName>
</protein>
<evidence type="ECO:0000256" key="1">
    <source>
        <dbReference type="SAM" id="MobiDB-lite"/>
    </source>
</evidence>
<keyword evidence="3" id="KW-1185">Reference proteome</keyword>
<name>A0AAV9RMR4_9TELE</name>
<dbReference type="EMBL" id="JAHHUM010001637">
    <property type="protein sequence ID" value="KAK5610174.1"/>
    <property type="molecule type" value="Genomic_DNA"/>
</dbReference>
<feature type="compositionally biased region" description="Polar residues" evidence="1">
    <location>
        <begin position="50"/>
        <end position="61"/>
    </location>
</feature>
<reference evidence="2 3" key="1">
    <citation type="submission" date="2021-06" db="EMBL/GenBank/DDBJ databases">
        <authorList>
            <person name="Palmer J.M."/>
        </authorList>
    </citation>
    <scope>NUCLEOTIDE SEQUENCE [LARGE SCALE GENOMIC DNA]</scope>
    <source>
        <strain evidence="2 3">MEX-2019</strain>
        <tissue evidence="2">Muscle</tissue>
    </source>
</reference>
<evidence type="ECO:0000313" key="2">
    <source>
        <dbReference type="EMBL" id="KAK5610174.1"/>
    </source>
</evidence>
<comment type="caution">
    <text evidence="2">The sequence shown here is derived from an EMBL/GenBank/DDBJ whole genome shotgun (WGS) entry which is preliminary data.</text>
</comment>
<dbReference type="AlphaFoldDB" id="A0AAV9RMR4"/>
<feature type="compositionally biased region" description="Polar residues" evidence="1">
    <location>
        <begin position="9"/>
        <end position="27"/>
    </location>
</feature>
<evidence type="ECO:0000313" key="3">
    <source>
        <dbReference type="Proteomes" id="UP001311232"/>
    </source>
</evidence>
<proteinExistence type="predicted"/>
<feature type="region of interest" description="Disordered" evidence="1">
    <location>
        <begin position="1"/>
        <end position="79"/>
    </location>
</feature>
<dbReference type="Proteomes" id="UP001311232">
    <property type="component" value="Unassembled WGS sequence"/>
</dbReference>
<organism evidence="2 3">
    <name type="scientific">Crenichthys baileyi</name>
    <name type="common">White River springfish</name>
    <dbReference type="NCBI Taxonomy" id="28760"/>
    <lineage>
        <taxon>Eukaryota</taxon>
        <taxon>Metazoa</taxon>
        <taxon>Chordata</taxon>
        <taxon>Craniata</taxon>
        <taxon>Vertebrata</taxon>
        <taxon>Euteleostomi</taxon>
        <taxon>Actinopterygii</taxon>
        <taxon>Neopterygii</taxon>
        <taxon>Teleostei</taxon>
        <taxon>Neoteleostei</taxon>
        <taxon>Acanthomorphata</taxon>
        <taxon>Ovalentaria</taxon>
        <taxon>Atherinomorphae</taxon>
        <taxon>Cyprinodontiformes</taxon>
        <taxon>Goodeidae</taxon>
        <taxon>Crenichthys</taxon>
    </lineage>
</organism>
<sequence>MSKSHVNHHNPTTSRGLRNSGQISSTPGPLPPRSFLITSVTSAPEIGESVQRSPGSTSSVENVPVGLRSSKYSAHRPTTSRVEVSICETVCSHTHDAVT</sequence>